<dbReference type="PANTHER" id="PTHR43179">
    <property type="entry name" value="RHAMNOSYLTRANSFERASE WBBL"/>
    <property type="match status" value="1"/>
</dbReference>
<sequence>MKTKKYPLISIIVSNYNGAKLNTLQECLQNFKKVDYSNFEFLLVDNASTDDSVKVAGRIFGDDHRFKIIKNPINMYSQGVNLAFQQSRGEYIALFNNDIELKDKYLHKLLAAFSKYPKLAIAQGKLLWALDHKIIDSAGESIDIYGNPVTLGYQTTDIGQYNKDEEILSATGAACLIKKSVLLKVGLYDPEYGIGYEDMDHSLRFRQMGFKIMRIKDAVCFHKRAVTDSSVMVKVKVRWHFNKNRLSTMIRNYPLVLLLKSLPITLIIYLFTFVWDMLINQKLFLALTRPMSVIWVIKSFPRLITARQRIRQDIGVKYDKEIISLFSKTDLIGKIKAVVLDKFTIKKIQYTLPWTYPAEIKKLIPTGSTVLDVGCGDGHLMSWVNYRGEYFVTGVDINNKDLQVASNCRTLVGKIPVFKNFIKGDITKKLFAKEKFDVVLCSQTIEHLSKSDALKLITKLEKLAKKRVILATINGFFQFNHRKAGKYDVHLSGWKPADFQSMGYSVQGHGFRLIYKPGLLKDISPKFLNPALFLVSYLSTPFVRVFYPAALLLIAWRDINEKT</sequence>
<reference evidence="7 8" key="1">
    <citation type="journal article" date="2016" name="Nat. Commun.">
        <title>Thousands of microbial genomes shed light on interconnected biogeochemical processes in an aquifer system.</title>
        <authorList>
            <person name="Anantharaman K."/>
            <person name="Brown C.T."/>
            <person name="Hug L.A."/>
            <person name="Sharon I."/>
            <person name="Castelle C.J."/>
            <person name="Probst A.J."/>
            <person name="Thomas B.C."/>
            <person name="Singh A."/>
            <person name="Wilkins M.J."/>
            <person name="Karaoz U."/>
            <person name="Brodie E.L."/>
            <person name="Williams K.H."/>
            <person name="Hubbard S.S."/>
            <person name="Banfield J.F."/>
        </authorList>
    </citation>
    <scope>NUCLEOTIDE SEQUENCE [LARGE SCALE GENOMIC DNA]</scope>
</reference>
<dbReference type="GO" id="GO:0008757">
    <property type="term" value="F:S-adenosylmethionine-dependent methyltransferase activity"/>
    <property type="evidence" value="ECO:0007669"/>
    <property type="project" value="InterPro"/>
</dbReference>
<proteinExistence type="inferred from homology"/>
<dbReference type="Pfam" id="PF08241">
    <property type="entry name" value="Methyltransf_11"/>
    <property type="match status" value="1"/>
</dbReference>
<dbReference type="InterPro" id="IPR029063">
    <property type="entry name" value="SAM-dependent_MTases_sf"/>
</dbReference>
<dbReference type="CDD" id="cd02440">
    <property type="entry name" value="AdoMet_MTases"/>
    <property type="match status" value="1"/>
</dbReference>
<dbReference type="Gene3D" id="3.90.550.10">
    <property type="entry name" value="Spore Coat Polysaccharide Biosynthesis Protein SpsA, Chain A"/>
    <property type="match status" value="1"/>
</dbReference>
<evidence type="ECO:0000256" key="1">
    <source>
        <dbReference type="ARBA" id="ARBA00006739"/>
    </source>
</evidence>
<evidence type="ECO:0000259" key="5">
    <source>
        <dbReference type="Pfam" id="PF00535"/>
    </source>
</evidence>
<keyword evidence="2" id="KW-0328">Glycosyltransferase</keyword>
<keyword evidence="4" id="KW-1133">Transmembrane helix</keyword>
<comment type="caution">
    <text evidence="7">The sequence shown here is derived from an EMBL/GenBank/DDBJ whole genome shotgun (WGS) entry which is preliminary data.</text>
</comment>
<dbReference type="InterPro" id="IPR001173">
    <property type="entry name" value="Glyco_trans_2-like"/>
</dbReference>
<evidence type="ECO:0000313" key="8">
    <source>
        <dbReference type="Proteomes" id="UP000178017"/>
    </source>
</evidence>
<dbReference type="InterPro" id="IPR029044">
    <property type="entry name" value="Nucleotide-diphossugar_trans"/>
</dbReference>
<feature type="domain" description="Methyltransferase type 11" evidence="6">
    <location>
        <begin position="371"/>
        <end position="467"/>
    </location>
</feature>
<evidence type="ECO:0000259" key="6">
    <source>
        <dbReference type="Pfam" id="PF08241"/>
    </source>
</evidence>
<keyword evidence="4" id="KW-0472">Membrane</keyword>
<evidence type="ECO:0000256" key="3">
    <source>
        <dbReference type="ARBA" id="ARBA00022679"/>
    </source>
</evidence>
<dbReference type="GO" id="GO:0016757">
    <property type="term" value="F:glycosyltransferase activity"/>
    <property type="evidence" value="ECO:0007669"/>
    <property type="project" value="UniProtKB-KW"/>
</dbReference>
<evidence type="ECO:0000313" key="7">
    <source>
        <dbReference type="EMBL" id="OGE65439.1"/>
    </source>
</evidence>
<dbReference type="EMBL" id="MFDO01000018">
    <property type="protein sequence ID" value="OGE65439.1"/>
    <property type="molecule type" value="Genomic_DNA"/>
</dbReference>
<protein>
    <recommendedName>
        <fullName evidence="9">Glycosyltransferase 2-like domain-containing protein</fullName>
    </recommendedName>
</protein>
<comment type="similarity">
    <text evidence="1">Belongs to the glycosyltransferase 2 family.</text>
</comment>
<dbReference type="Proteomes" id="UP000178017">
    <property type="component" value="Unassembled WGS sequence"/>
</dbReference>
<evidence type="ECO:0008006" key="9">
    <source>
        <dbReference type="Google" id="ProtNLM"/>
    </source>
</evidence>
<feature type="transmembrane region" description="Helical" evidence="4">
    <location>
        <begin position="253"/>
        <end position="271"/>
    </location>
</feature>
<dbReference type="PANTHER" id="PTHR43179:SF12">
    <property type="entry name" value="GALACTOFURANOSYLTRANSFERASE GLFT2"/>
    <property type="match status" value="1"/>
</dbReference>
<dbReference type="Pfam" id="PF00535">
    <property type="entry name" value="Glycos_transf_2"/>
    <property type="match status" value="1"/>
</dbReference>
<evidence type="ECO:0000256" key="4">
    <source>
        <dbReference type="SAM" id="Phobius"/>
    </source>
</evidence>
<gene>
    <name evidence="7" type="ORF">A3B49_00950</name>
</gene>
<feature type="transmembrane region" description="Helical" evidence="4">
    <location>
        <begin position="531"/>
        <end position="556"/>
    </location>
</feature>
<name>A0A1F5MJD4_9BACT</name>
<feature type="domain" description="Glycosyltransferase 2-like" evidence="5">
    <location>
        <begin position="10"/>
        <end position="123"/>
    </location>
</feature>
<keyword evidence="4" id="KW-0812">Transmembrane</keyword>
<dbReference type="SUPFAM" id="SSF53448">
    <property type="entry name" value="Nucleotide-diphospho-sugar transferases"/>
    <property type="match status" value="1"/>
</dbReference>
<accession>A0A1F5MJD4</accession>
<keyword evidence="3" id="KW-0808">Transferase</keyword>
<dbReference type="SUPFAM" id="SSF53335">
    <property type="entry name" value="S-adenosyl-L-methionine-dependent methyltransferases"/>
    <property type="match status" value="1"/>
</dbReference>
<dbReference type="Gene3D" id="3.40.50.150">
    <property type="entry name" value="Vaccinia Virus protein VP39"/>
    <property type="match status" value="1"/>
</dbReference>
<dbReference type="InterPro" id="IPR013216">
    <property type="entry name" value="Methyltransf_11"/>
</dbReference>
<organism evidence="7 8">
    <name type="scientific">Candidatus Daviesbacteria bacterium RIFCSPLOWO2_01_FULL_40_24</name>
    <dbReference type="NCBI Taxonomy" id="1797787"/>
    <lineage>
        <taxon>Bacteria</taxon>
        <taxon>Candidatus Daviesiibacteriota</taxon>
    </lineage>
</organism>
<dbReference type="CDD" id="cd04186">
    <property type="entry name" value="GT_2_like_c"/>
    <property type="match status" value="1"/>
</dbReference>
<evidence type="ECO:0000256" key="2">
    <source>
        <dbReference type="ARBA" id="ARBA00022676"/>
    </source>
</evidence>
<dbReference type="AlphaFoldDB" id="A0A1F5MJD4"/>